<dbReference type="Pfam" id="PF19265">
    <property type="entry name" value="DUF5908"/>
    <property type="match status" value="1"/>
</dbReference>
<name>A0ABU9V291_9ENTR</name>
<gene>
    <name evidence="1" type="ORF">AAIG39_07065</name>
</gene>
<dbReference type="InterPro" id="IPR045459">
    <property type="entry name" value="DUF5908"/>
</dbReference>
<protein>
    <submittedName>
        <fullName evidence="1">DUF5908 family protein</fullName>
    </submittedName>
</protein>
<dbReference type="Proteomes" id="UP001411173">
    <property type="component" value="Unassembled WGS sequence"/>
</dbReference>
<keyword evidence="2" id="KW-1185">Reference proteome</keyword>
<dbReference type="RefSeq" id="WP_343193507.1">
    <property type="nucleotide sequence ID" value="NZ_JBCIVJ010000004.1"/>
</dbReference>
<evidence type="ECO:0000313" key="2">
    <source>
        <dbReference type="Proteomes" id="UP001411173"/>
    </source>
</evidence>
<sequence>MPVEIRELVIKTAIQSQSEPTQTQLDPQQLQVIKQQVIQACLRQLKKSERKNPLER</sequence>
<reference evidence="1 2" key="1">
    <citation type="submission" date="2024-02" db="EMBL/GenBank/DDBJ databases">
        <title>Whole genome of MDR Enterobacteriaceae from southern Thailand.</title>
        <authorList>
            <person name="Surachat K."/>
        </authorList>
    </citation>
    <scope>NUCLEOTIDE SEQUENCE [LARGE SCALE GENOMIC DNA]</scope>
    <source>
        <strain evidence="1 2">PSU_29</strain>
    </source>
</reference>
<organism evidence="1 2">
    <name type="scientific">Phytobacter palmae</name>
    <dbReference type="NCBI Taxonomy" id="1855371"/>
    <lineage>
        <taxon>Bacteria</taxon>
        <taxon>Pseudomonadati</taxon>
        <taxon>Pseudomonadota</taxon>
        <taxon>Gammaproteobacteria</taxon>
        <taxon>Enterobacterales</taxon>
        <taxon>Enterobacteriaceae</taxon>
        <taxon>Phytobacter</taxon>
    </lineage>
</organism>
<dbReference type="EMBL" id="JBCIVJ010000004">
    <property type="protein sequence ID" value="MEN0578769.1"/>
    <property type="molecule type" value="Genomic_DNA"/>
</dbReference>
<accession>A0ABU9V291</accession>
<evidence type="ECO:0000313" key="1">
    <source>
        <dbReference type="EMBL" id="MEN0578769.1"/>
    </source>
</evidence>
<proteinExistence type="predicted"/>
<comment type="caution">
    <text evidence="1">The sequence shown here is derived from an EMBL/GenBank/DDBJ whole genome shotgun (WGS) entry which is preliminary data.</text>
</comment>